<gene>
    <name evidence="1" type="ORF">SDC9_145738</name>
</gene>
<dbReference type="AlphaFoldDB" id="A0A645E9R9"/>
<reference evidence="1" key="1">
    <citation type="submission" date="2019-08" db="EMBL/GenBank/DDBJ databases">
        <authorList>
            <person name="Kucharzyk K."/>
            <person name="Murdoch R.W."/>
            <person name="Higgins S."/>
            <person name="Loffler F."/>
        </authorList>
    </citation>
    <scope>NUCLEOTIDE SEQUENCE</scope>
</reference>
<proteinExistence type="predicted"/>
<protein>
    <submittedName>
        <fullName evidence="1">Uncharacterized protein</fullName>
    </submittedName>
</protein>
<name>A0A645E9R9_9ZZZZ</name>
<sequence length="84" mass="9849">MKSFLIVYKIRNKNNTEIMVFRISIKKTFYIFDMKAIHNKDYSVVKTFSASPTCGAFFLNVSFGKAIPFLMHSNFRNEVSMKHQ</sequence>
<organism evidence="1">
    <name type="scientific">bioreactor metagenome</name>
    <dbReference type="NCBI Taxonomy" id="1076179"/>
    <lineage>
        <taxon>unclassified sequences</taxon>
        <taxon>metagenomes</taxon>
        <taxon>ecological metagenomes</taxon>
    </lineage>
</organism>
<evidence type="ECO:0000313" key="1">
    <source>
        <dbReference type="EMBL" id="MPM98550.1"/>
    </source>
</evidence>
<comment type="caution">
    <text evidence="1">The sequence shown here is derived from an EMBL/GenBank/DDBJ whole genome shotgun (WGS) entry which is preliminary data.</text>
</comment>
<accession>A0A645E9R9</accession>
<dbReference type="EMBL" id="VSSQ01044702">
    <property type="protein sequence ID" value="MPM98550.1"/>
    <property type="molecule type" value="Genomic_DNA"/>
</dbReference>